<dbReference type="AlphaFoldDB" id="A0A8E0NB23"/>
<evidence type="ECO:0000313" key="3">
    <source>
        <dbReference type="Proteomes" id="UP000016569"/>
    </source>
</evidence>
<proteinExistence type="predicted"/>
<evidence type="ECO:0000313" key="2">
    <source>
        <dbReference type="EMBL" id="GAD58858.1"/>
    </source>
</evidence>
<dbReference type="Pfam" id="PF10988">
    <property type="entry name" value="DUF2807"/>
    <property type="match status" value="1"/>
</dbReference>
<sequence length="243" mass="25716">MIRSLFIIAAASLVLTIVCLAGAAAIGGREISRDGWNITGDGWTIVQSDFEWESTDENIVTREIAWEGGEALTFDLSARVIYAQGDEPSITVAGPAEVVDRVTFADGRFDMEEGTRTGRHSRPRITIVAPAVTRFTLNGSQDLEIRDYDQPTLALAVSGSGDIEGYGRTDALTVTIDGSGDVDLEGLPSTDAVIEINGSGDVEAAPSGQADVTIRGSGDVELTTRPARLNSQVMGSGRVRQAD</sequence>
<dbReference type="RefSeq" id="WP_021696954.1">
    <property type="nucleotide sequence ID" value="NZ_BATC01000013.1"/>
</dbReference>
<dbReference type="Gene3D" id="2.160.20.120">
    <property type="match status" value="1"/>
</dbReference>
<dbReference type="InterPro" id="IPR021255">
    <property type="entry name" value="DUF2807"/>
</dbReference>
<organism evidence="2 3">
    <name type="scientific">Brevundimonas abyssalis TAR-001</name>
    <dbReference type="NCBI Taxonomy" id="1391729"/>
    <lineage>
        <taxon>Bacteria</taxon>
        <taxon>Pseudomonadati</taxon>
        <taxon>Pseudomonadota</taxon>
        <taxon>Alphaproteobacteria</taxon>
        <taxon>Caulobacterales</taxon>
        <taxon>Caulobacteraceae</taxon>
        <taxon>Brevundimonas</taxon>
    </lineage>
</organism>
<evidence type="ECO:0000259" key="1">
    <source>
        <dbReference type="Pfam" id="PF10988"/>
    </source>
</evidence>
<dbReference type="OrthoDB" id="7210382at2"/>
<protein>
    <recommendedName>
        <fullName evidence="1">Putative auto-transporter adhesin head GIN domain-containing protein</fullName>
    </recommendedName>
</protein>
<keyword evidence="3" id="KW-1185">Reference proteome</keyword>
<comment type="caution">
    <text evidence="2">The sequence shown here is derived from an EMBL/GenBank/DDBJ whole genome shotgun (WGS) entry which is preliminary data.</text>
</comment>
<reference evidence="3" key="1">
    <citation type="journal article" date="2013" name="Genome Announc.">
        <title>Draft Genome Sequence of the Dimorphic Prosthecate Bacterium Brevundimonas abyssalis TAR-001T.</title>
        <authorList>
            <person name="Tsubouchi T."/>
            <person name="Nishi S."/>
            <person name="Usui K."/>
            <person name="Shimane Y."/>
            <person name="Takaki Y."/>
            <person name="Maruyama T."/>
            <person name="Hatada Y."/>
        </authorList>
    </citation>
    <scope>NUCLEOTIDE SEQUENCE [LARGE SCALE GENOMIC DNA]</scope>
    <source>
        <strain evidence="3">TAR-001</strain>
    </source>
</reference>
<feature type="domain" description="Putative auto-transporter adhesin head GIN" evidence="1">
    <location>
        <begin position="72"/>
        <end position="226"/>
    </location>
</feature>
<dbReference type="Proteomes" id="UP000016569">
    <property type="component" value="Unassembled WGS sequence"/>
</dbReference>
<gene>
    <name evidence="2" type="ORF">MBEBAB_1108</name>
</gene>
<accession>A0A8E0NB23</accession>
<name>A0A8E0NB23_9CAUL</name>
<dbReference type="EMBL" id="BATC01000013">
    <property type="protein sequence ID" value="GAD58858.1"/>
    <property type="molecule type" value="Genomic_DNA"/>
</dbReference>